<dbReference type="PANTHER" id="PTHR30146">
    <property type="entry name" value="LACI-RELATED TRANSCRIPTIONAL REPRESSOR"/>
    <property type="match status" value="1"/>
</dbReference>
<keyword evidence="2" id="KW-0238">DNA-binding</keyword>
<dbReference type="SUPFAM" id="SSF53822">
    <property type="entry name" value="Periplasmic binding protein-like I"/>
    <property type="match status" value="1"/>
</dbReference>
<feature type="domain" description="HTH lacI-type" evidence="4">
    <location>
        <begin position="3"/>
        <end position="57"/>
    </location>
</feature>
<dbReference type="InterPro" id="IPR046335">
    <property type="entry name" value="LacI/GalR-like_sensor"/>
</dbReference>
<dbReference type="Proteomes" id="UP000563898">
    <property type="component" value="Unassembled WGS sequence"/>
</dbReference>
<dbReference type="AlphaFoldDB" id="A0A846WIU0"/>
<keyword evidence="1" id="KW-0805">Transcription regulation</keyword>
<dbReference type="GO" id="GO:0000976">
    <property type="term" value="F:transcription cis-regulatory region binding"/>
    <property type="evidence" value="ECO:0007669"/>
    <property type="project" value="TreeGrafter"/>
</dbReference>
<dbReference type="CDD" id="cd01392">
    <property type="entry name" value="HTH_LacI"/>
    <property type="match status" value="1"/>
</dbReference>
<dbReference type="EMBL" id="JAAXPC010000001">
    <property type="protein sequence ID" value="NKY00301.1"/>
    <property type="molecule type" value="Genomic_DNA"/>
</dbReference>
<dbReference type="CDD" id="cd06278">
    <property type="entry name" value="PBP1_LacI-like"/>
    <property type="match status" value="1"/>
</dbReference>
<protein>
    <submittedName>
        <fullName evidence="5">LacI family transcriptional regulator</fullName>
    </submittedName>
</protein>
<evidence type="ECO:0000256" key="1">
    <source>
        <dbReference type="ARBA" id="ARBA00023015"/>
    </source>
</evidence>
<sequence>MAITSRDVARLAGVSQPTVSRALRGDPRVAEATKKRVAEAVAALGYVPSEAGRSLVTRTTRRIGIVVTDLTNPFYPQLIGPLHDELGALGYRVMAFTERSDSLSAVEHLVDGSVDGVVLLTTTIGSPLPAELARRGVPFVCLNRESGTGLGDAAVVDNAAGGRSAAEHLVTLGHRRIAGIFGPEDTSTGRDREQGFRLALADAGIGIPAGLSSHGPFDFDTGHREMLRLLSMESRPTAVFCGNDVVAIGALNAAIAAGVDVPGEISVIGFDDIPMASWEVFELTTIGHDLAEMAASAARLLVDRLTADGQAGPPRRIVSVPTLVARRTTGPATQR</sequence>
<dbReference type="InterPro" id="IPR028082">
    <property type="entry name" value="Peripla_BP_I"/>
</dbReference>
<dbReference type="Pfam" id="PF13377">
    <property type="entry name" value="Peripla_BP_3"/>
    <property type="match status" value="1"/>
</dbReference>
<dbReference type="SUPFAM" id="SSF47413">
    <property type="entry name" value="lambda repressor-like DNA-binding domains"/>
    <property type="match status" value="1"/>
</dbReference>
<dbReference type="Pfam" id="PF00356">
    <property type="entry name" value="LacI"/>
    <property type="match status" value="1"/>
</dbReference>
<dbReference type="RefSeq" id="WP_006372709.1">
    <property type="nucleotide sequence ID" value="NZ_CP085887.1"/>
</dbReference>
<dbReference type="GO" id="GO:0003700">
    <property type="term" value="F:DNA-binding transcription factor activity"/>
    <property type="evidence" value="ECO:0007669"/>
    <property type="project" value="TreeGrafter"/>
</dbReference>
<evidence type="ECO:0000256" key="3">
    <source>
        <dbReference type="ARBA" id="ARBA00023163"/>
    </source>
</evidence>
<dbReference type="PROSITE" id="PS50932">
    <property type="entry name" value="HTH_LACI_2"/>
    <property type="match status" value="1"/>
</dbReference>
<evidence type="ECO:0000256" key="2">
    <source>
        <dbReference type="ARBA" id="ARBA00023125"/>
    </source>
</evidence>
<evidence type="ECO:0000259" key="4">
    <source>
        <dbReference type="PROSITE" id="PS50932"/>
    </source>
</evidence>
<evidence type="ECO:0000313" key="5">
    <source>
        <dbReference type="EMBL" id="NKY00301.1"/>
    </source>
</evidence>
<dbReference type="InterPro" id="IPR010982">
    <property type="entry name" value="Lambda_DNA-bd_dom_sf"/>
</dbReference>
<name>A0A846WIU0_9ACTN</name>
<accession>A0A846WIU0</accession>
<keyword evidence="3" id="KW-0804">Transcription</keyword>
<dbReference type="SMART" id="SM00354">
    <property type="entry name" value="HTH_LACI"/>
    <property type="match status" value="1"/>
</dbReference>
<dbReference type="InterPro" id="IPR000843">
    <property type="entry name" value="HTH_LacI"/>
</dbReference>
<gene>
    <name evidence="5" type="ORF">HGA05_01725</name>
</gene>
<comment type="caution">
    <text evidence="5">The sequence shown here is derived from an EMBL/GenBank/DDBJ whole genome shotgun (WGS) entry which is preliminary data.</text>
</comment>
<dbReference type="PANTHER" id="PTHR30146:SF109">
    <property type="entry name" value="HTH-TYPE TRANSCRIPTIONAL REGULATOR GALS"/>
    <property type="match status" value="1"/>
</dbReference>
<reference evidence="5 6" key="1">
    <citation type="submission" date="2020-04" db="EMBL/GenBank/DDBJ databases">
        <title>MicrobeNet Type strains.</title>
        <authorList>
            <person name="Nicholson A.C."/>
        </authorList>
    </citation>
    <scope>NUCLEOTIDE SEQUENCE [LARGE SCALE GENOMIC DNA]</scope>
    <source>
        <strain evidence="5 6">ATCC BAA-14</strain>
    </source>
</reference>
<dbReference type="Gene3D" id="1.10.260.40">
    <property type="entry name" value="lambda repressor-like DNA-binding domains"/>
    <property type="match status" value="1"/>
</dbReference>
<organism evidence="5 6">
    <name type="scientific">Gordonia polyisoprenivorans</name>
    <dbReference type="NCBI Taxonomy" id="84595"/>
    <lineage>
        <taxon>Bacteria</taxon>
        <taxon>Bacillati</taxon>
        <taxon>Actinomycetota</taxon>
        <taxon>Actinomycetes</taxon>
        <taxon>Mycobacteriales</taxon>
        <taxon>Gordoniaceae</taxon>
        <taxon>Gordonia</taxon>
    </lineage>
</organism>
<proteinExistence type="predicted"/>
<dbReference type="Gene3D" id="3.40.50.2300">
    <property type="match status" value="2"/>
</dbReference>
<evidence type="ECO:0000313" key="6">
    <source>
        <dbReference type="Proteomes" id="UP000563898"/>
    </source>
</evidence>